<dbReference type="GO" id="GO:0003723">
    <property type="term" value="F:RNA binding"/>
    <property type="evidence" value="ECO:0007669"/>
    <property type="project" value="TreeGrafter"/>
</dbReference>
<dbReference type="InterPro" id="IPR052115">
    <property type="entry name" value="NEXT_complex_subunit_ZCCHC8"/>
</dbReference>
<reference evidence="8 9" key="1">
    <citation type="submission" date="2022-05" db="EMBL/GenBank/DDBJ databases">
        <title>A multi-omics perspective on studying reproductive biology in Daphnia sinensis.</title>
        <authorList>
            <person name="Jia J."/>
        </authorList>
    </citation>
    <scope>NUCLEOTIDE SEQUENCE [LARGE SCALE GENOMIC DNA]</scope>
    <source>
        <strain evidence="8 9">WSL</strain>
    </source>
</reference>
<evidence type="ECO:0000256" key="4">
    <source>
        <dbReference type="ARBA" id="ARBA00022833"/>
    </source>
</evidence>
<evidence type="ECO:0000313" key="9">
    <source>
        <dbReference type="Proteomes" id="UP000820818"/>
    </source>
</evidence>
<evidence type="ECO:0000256" key="1">
    <source>
        <dbReference type="ARBA" id="ARBA00004123"/>
    </source>
</evidence>
<evidence type="ECO:0000256" key="6">
    <source>
        <dbReference type="SAM" id="MobiDB-lite"/>
    </source>
</evidence>
<name>A0AAD5KYW6_9CRUS</name>
<gene>
    <name evidence="8" type="ORF">GHT06_010714</name>
</gene>
<dbReference type="InterPro" id="IPR006568">
    <property type="entry name" value="PSP_pro-rich"/>
</dbReference>
<keyword evidence="3" id="KW-0863">Zinc-finger</keyword>
<evidence type="ECO:0000256" key="5">
    <source>
        <dbReference type="ARBA" id="ARBA00023242"/>
    </source>
</evidence>
<keyword evidence="4" id="KW-0862">Zinc</keyword>
<keyword evidence="5" id="KW-0539">Nucleus</keyword>
<dbReference type="EMBL" id="WJBH02000002">
    <property type="protein sequence ID" value="KAI9563256.1"/>
    <property type="molecule type" value="Genomic_DNA"/>
</dbReference>
<organism evidence="8 9">
    <name type="scientific">Daphnia sinensis</name>
    <dbReference type="NCBI Taxonomy" id="1820382"/>
    <lineage>
        <taxon>Eukaryota</taxon>
        <taxon>Metazoa</taxon>
        <taxon>Ecdysozoa</taxon>
        <taxon>Arthropoda</taxon>
        <taxon>Crustacea</taxon>
        <taxon>Branchiopoda</taxon>
        <taxon>Diplostraca</taxon>
        <taxon>Cladocera</taxon>
        <taxon>Anomopoda</taxon>
        <taxon>Daphniidae</taxon>
        <taxon>Daphnia</taxon>
        <taxon>Daphnia similis group</taxon>
    </lineage>
</organism>
<feature type="domain" description="PSP proline-rich" evidence="7">
    <location>
        <begin position="281"/>
        <end position="333"/>
    </location>
</feature>
<accession>A0AAD5KYW6</accession>
<evidence type="ECO:0000256" key="2">
    <source>
        <dbReference type="ARBA" id="ARBA00022723"/>
    </source>
</evidence>
<keyword evidence="2" id="KW-0479">Metal-binding</keyword>
<feature type="region of interest" description="Disordered" evidence="6">
    <location>
        <begin position="1"/>
        <end position="23"/>
    </location>
</feature>
<feature type="compositionally biased region" description="Basic and acidic residues" evidence="6">
    <location>
        <begin position="1"/>
        <end position="10"/>
    </location>
</feature>
<dbReference type="GO" id="GO:0008270">
    <property type="term" value="F:zinc ion binding"/>
    <property type="evidence" value="ECO:0007669"/>
    <property type="project" value="UniProtKB-KW"/>
</dbReference>
<evidence type="ECO:0000313" key="8">
    <source>
        <dbReference type="EMBL" id="KAI9563256.1"/>
    </source>
</evidence>
<dbReference type="Pfam" id="PF04046">
    <property type="entry name" value="PSP"/>
    <property type="match status" value="1"/>
</dbReference>
<dbReference type="PANTHER" id="PTHR13316">
    <property type="entry name" value="ZINC FINGER, CCHC DOMAIN CONTAINING 8"/>
    <property type="match status" value="1"/>
</dbReference>
<protein>
    <recommendedName>
        <fullName evidence="7">PSP proline-rich domain-containing protein</fullName>
    </recommendedName>
</protein>
<comment type="subcellular location">
    <subcellularLocation>
        <location evidence="1">Nucleus</location>
    </subcellularLocation>
</comment>
<dbReference type="Proteomes" id="UP000820818">
    <property type="component" value="Linkage Group LG2"/>
</dbReference>
<proteinExistence type="predicted"/>
<dbReference type="PANTHER" id="PTHR13316:SF0">
    <property type="entry name" value="ZINC FINGER CCHC DOMAIN-CONTAINING PROTEIN 8"/>
    <property type="match status" value="1"/>
</dbReference>
<dbReference type="GO" id="GO:0071013">
    <property type="term" value="C:catalytic step 2 spliceosome"/>
    <property type="evidence" value="ECO:0007669"/>
    <property type="project" value="TreeGrafter"/>
</dbReference>
<dbReference type="AlphaFoldDB" id="A0AAD5KYW6"/>
<evidence type="ECO:0000259" key="7">
    <source>
        <dbReference type="SMART" id="SM00581"/>
    </source>
</evidence>
<comment type="caution">
    <text evidence="8">The sequence shown here is derived from an EMBL/GenBank/DDBJ whole genome shotgun (WGS) entry which is preliminary data.</text>
</comment>
<keyword evidence="9" id="KW-1185">Reference proteome</keyword>
<dbReference type="SMART" id="SM00581">
    <property type="entry name" value="PSP"/>
    <property type="match status" value="1"/>
</dbReference>
<sequence>MSSPGEKQETNEESTVKTGDSDNPEIFFVIDEVGFEDCNEVSSGDEPQILFVKGETCQVISENTSFGPSDVASTAVNESQGDAEIEIIPSAIASTAVKESEEDDEIEIISSAVISTAVKEEQKNDEPEIIFSSEHPVVSLPILRPESANPTPNEALTTIKEHSAVKGETIPPGDGQPGISFFEDASGMFCLDTKPEEGKEKPLGPRFTREFSSTLKSEEDAVSSTGDGTKQDNRCFNCSGDHTIMNCPYPKNQTEISKNRSMFLKHQPRMNRYHIDKPNKFDQFTPGVISKELRDALGLRSSDIPLHIYQMRILGYPPGWMEHIKQYSSGIEMIDFASATSSSTEGIQKVTYDYDGIIDYPGFNVPVDRGVRDVS</sequence>
<evidence type="ECO:0000256" key="3">
    <source>
        <dbReference type="ARBA" id="ARBA00022771"/>
    </source>
</evidence>